<dbReference type="EMBL" id="AP024702">
    <property type="protein sequence ID" value="BCX47777.1"/>
    <property type="molecule type" value="Genomic_DNA"/>
</dbReference>
<accession>A0ABM7REL1</accession>
<evidence type="ECO:0008006" key="3">
    <source>
        <dbReference type="Google" id="ProtNLM"/>
    </source>
</evidence>
<dbReference type="Proteomes" id="UP001374893">
    <property type="component" value="Chromosome"/>
</dbReference>
<evidence type="ECO:0000313" key="1">
    <source>
        <dbReference type="EMBL" id="BCX47777.1"/>
    </source>
</evidence>
<dbReference type="NCBIfam" id="TIGR01409">
    <property type="entry name" value="TAT_signal_seq"/>
    <property type="match status" value="1"/>
</dbReference>
<reference evidence="1 2" key="1">
    <citation type="submission" date="2021-06" db="EMBL/GenBank/DDBJ databases">
        <title>Complete genome of Haloferula helveola possessing various polysaccharide degrading enzymes.</title>
        <authorList>
            <person name="Takami H."/>
            <person name="Huang C."/>
            <person name="Hamasaki K."/>
        </authorList>
    </citation>
    <scope>NUCLEOTIDE SEQUENCE [LARGE SCALE GENOMIC DNA]</scope>
    <source>
        <strain evidence="1 2">CN-1</strain>
    </source>
</reference>
<proteinExistence type="predicted"/>
<evidence type="ECO:0000313" key="2">
    <source>
        <dbReference type="Proteomes" id="UP001374893"/>
    </source>
</evidence>
<sequence>MTSRRDFLRTSLMGAGALSLTPSLKALVEGPAATGFPKRFIFIRKSNGLRPLELALPTFSAKDKELDERKQALEVDLDGHELPDWLKGLDAHKSNLTILQGLSSKMSENGHFSYSSVMGCYKSNRNSLSGIKRATIDFELAKLSPSPFGHVELSLTGNYNEFRTGIVSGYSASGPQQRNYCYADPQTAYNELFKCVTNPEAMNSDNAMLQFLQSDENFKAKVLEGYEKLKLSNHVDSIESIRKRNKELAKISGNIAKHLPEIDKVHADGGLNASTPEKQDAMTEILISAMITGLTNVVTYTIDELSTPIRGLEGNEGDRISIHELGHNGGYSGVPADKIRETIRIGHMKQVARIVERLKAEPEGDGTMFDNTMIMYFPEGGETHHGHGTEAPFVVLSGDKCNLDIAGRYIRLPYHATEGHKSLGNWYTTLLNAHGNPIKHYGDLDLDMSRKKLDQLGAIQQFMS</sequence>
<gene>
    <name evidence="1" type="ORF">HAHE_16850</name>
</gene>
<keyword evidence="2" id="KW-1185">Reference proteome</keyword>
<dbReference type="RefSeq" id="WP_338690164.1">
    <property type="nucleotide sequence ID" value="NZ_AP024702.1"/>
</dbReference>
<dbReference type="InterPro" id="IPR019546">
    <property type="entry name" value="TAT_signal_bac_arc"/>
</dbReference>
<dbReference type="Pfam" id="PF07586">
    <property type="entry name" value="HXXSHH"/>
    <property type="match status" value="1"/>
</dbReference>
<protein>
    <recommendedName>
        <fullName evidence="3">DUF1552 domain-containing protein</fullName>
    </recommendedName>
</protein>
<dbReference type="InterPro" id="IPR011447">
    <property type="entry name" value="DUF1552"/>
</dbReference>
<organism evidence="1 2">
    <name type="scientific">Haloferula helveola</name>
    <dbReference type="NCBI Taxonomy" id="490095"/>
    <lineage>
        <taxon>Bacteria</taxon>
        <taxon>Pseudomonadati</taxon>
        <taxon>Verrucomicrobiota</taxon>
        <taxon>Verrucomicrobiia</taxon>
        <taxon>Verrucomicrobiales</taxon>
        <taxon>Verrucomicrobiaceae</taxon>
        <taxon>Haloferula</taxon>
    </lineage>
</organism>
<name>A0ABM7REL1_9BACT</name>